<dbReference type="InterPro" id="IPR029044">
    <property type="entry name" value="Nucleotide-diphossugar_trans"/>
</dbReference>
<dbReference type="Gene3D" id="3.90.550.10">
    <property type="entry name" value="Spore Coat Polysaccharide Biosynthesis Protein SpsA, Chain A"/>
    <property type="match status" value="1"/>
</dbReference>
<protein>
    <submittedName>
        <fullName evidence="9">Dolichol-phosphate mannosyltransferase</fullName>
    </submittedName>
    <submittedName>
        <fullName evidence="10">Glycosyltransferase involved in cell wall biosynthesis</fullName>
    </submittedName>
</protein>
<dbReference type="FunFam" id="3.90.550.10:FF:000170">
    <property type="entry name" value="Dolichol-phosphate mannosyltransferase"/>
    <property type="match status" value="1"/>
</dbReference>
<evidence type="ECO:0000313" key="11">
    <source>
        <dbReference type="Proteomes" id="UP001144397"/>
    </source>
</evidence>
<evidence type="ECO:0000256" key="3">
    <source>
        <dbReference type="ARBA" id="ARBA00022679"/>
    </source>
</evidence>
<name>A0A9W6CM62_XANFL</name>
<evidence type="ECO:0000313" key="12">
    <source>
        <dbReference type="Proteomes" id="UP001245370"/>
    </source>
</evidence>
<dbReference type="RefSeq" id="WP_281807388.1">
    <property type="nucleotide sequence ID" value="NZ_BSDO01000002.1"/>
</dbReference>
<accession>A0A9W6CM62</accession>
<dbReference type="Proteomes" id="UP001245370">
    <property type="component" value="Unassembled WGS sequence"/>
</dbReference>
<keyword evidence="1" id="KW-1003">Cell membrane</keyword>
<feature type="domain" description="Glycosyltransferase 2-like" evidence="8">
    <location>
        <begin position="15"/>
        <end position="174"/>
    </location>
</feature>
<sequence length="248" mass="27893">MTSLSSETAAAPRLSVVIAVKDEADNVLPLIEEIDAALSFEPFELIFVDDGSTDATRANLRLAQQTRPYLRIVAHEKACGKSAGVETGAWAARGDLLLLLDGDGQNDPGYLPEMVRVMDAGGPRVGMVQGERQGRKDTGFKRFQSRLANRVRRSLLNDGSRDTGCGLKVVRREVQLRLPMFDGQHRFMAALVRREGYDILTVKVVDRERWHGVSKYGFWNRLWVGIIDMFGVFWLVRRRRTPHVVERG</sequence>
<evidence type="ECO:0000256" key="2">
    <source>
        <dbReference type="ARBA" id="ARBA00022676"/>
    </source>
</evidence>
<dbReference type="GO" id="GO:0005886">
    <property type="term" value="C:plasma membrane"/>
    <property type="evidence" value="ECO:0007669"/>
    <property type="project" value="TreeGrafter"/>
</dbReference>
<dbReference type="Pfam" id="PF00535">
    <property type="entry name" value="Glycos_transf_2"/>
    <property type="match status" value="1"/>
</dbReference>
<evidence type="ECO:0000256" key="5">
    <source>
        <dbReference type="ARBA" id="ARBA00022985"/>
    </source>
</evidence>
<gene>
    <name evidence="10" type="ORF">GGQ86_000292</name>
    <name evidence="9" type="ORF">XFLAVUS301_20360</name>
</gene>
<keyword evidence="6" id="KW-1133">Transmembrane helix</keyword>
<dbReference type="PANTHER" id="PTHR48090">
    <property type="entry name" value="UNDECAPRENYL-PHOSPHATE 4-DEOXY-4-FORMAMIDO-L-ARABINOSE TRANSFERASE-RELATED"/>
    <property type="match status" value="1"/>
</dbReference>
<evidence type="ECO:0000313" key="10">
    <source>
        <dbReference type="EMBL" id="MDR6331845.1"/>
    </source>
</evidence>
<dbReference type="GeneID" id="95762827"/>
<evidence type="ECO:0000256" key="1">
    <source>
        <dbReference type="ARBA" id="ARBA00022475"/>
    </source>
</evidence>
<dbReference type="PANTHER" id="PTHR48090:SF3">
    <property type="entry name" value="UNDECAPRENYL-PHOSPHATE 4-DEOXY-4-FORMAMIDO-L-ARABINOSE TRANSFERASE"/>
    <property type="match status" value="1"/>
</dbReference>
<reference evidence="10 12" key="2">
    <citation type="submission" date="2023-07" db="EMBL/GenBank/DDBJ databases">
        <title>Genomic Encyclopedia of Type Strains, Phase IV (KMG-IV): sequencing the most valuable type-strain genomes for metagenomic binning, comparative biology and taxonomic classification.</title>
        <authorList>
            <person name="Goeker M."/>
        </authorList>
    </citation>
    <scope>NUCLEOTIDE SEQUENCE [LARGE SCALE GENOMIC DNA]</scope>
    <source>
        <strain evidence="10 12">DSM 338</strain>
    </source>
</reference>
<evidence type="ECO:0000313" key="9">
    <source>
        <dbReference type="EMBL" id="GLI22362.1"/>
    </source>
</evidence>
<dbReference type="AlphaFoldDB" id="A0A9W6CM62"/>
<evidence type="ECO:0000259" key="8">
    <source>
        <dbReference type="Pfam" id="PF00535"/>
    </source>
</evidence>
<keyword evidence="4" id="KW-0812">Transmembrane</keyword>
<dbReference type="InterPro" id="IPR050256">
    <property type="entry name" value="Glycosyltransferase_2"/>
</dbReference>
<evidence type="ECO:0000256" key="4">
    <source>
        <dbReference type="ARBA" id="ARBA00022692"/>
    </source>
</evidence>
<dbReference type="SUPFAM" id="SSF53448">
    <property type="entry name" value="Nucleotide-diphospho-sugar transferases"/>
    <property type="match status" value="1"/>
</dbReference>
<comment type="caution">
    <text evidence="9">The sequence shown here is derived from an EMBL/GenBank/DDBJ whole genome shotgun (WGS) entry which is preliminary data.</text>
</comment>
<dbReference type="Proteomes" id="UP001144397">
    <property type="component" value="Unassembled WGS sequence"/>
</dbReference>
<dbReference type="GO" id="GO:0009103">
    <property type="term" value="P:lipopolysaccharide biosynthetic process"/>
    <property type="evidence" value="ECO:0007669"/>
    <property type="project" value="UniProtKB-KW"/>
</dbReference>
<dbReference type="EMBL" id="BSDO01000002">
    <property type="protein sequence ID" value="GLI22362.1"/>
    <property type="molecule type" value="Genomic_DNA"/>
</dbReference>
<evidence type="ECO:0000256" key="7">
    <source>
        <dbReference type="ARBA" id="ARBA00023136"/>
    </source>
</evidence>
<keyword evidence="7" id="KW-0472">Membrane</keyword>
<dbReference type="EMBL" id="JAVDPY010000001">
    <property type="protein sequence ID" value="MDR6331845.1"/>
    <property type="molecule type" value="Genomic_DNA"/>
</dbReference>
<evidence type="ECO:0000256" key="6">
    <source>
        <dbReference type="ARBA" id="ARBA00022989"/>
    </source>
</evidence>
<keyword evidence="12" id="KW-1185">Reference proteome</keyword>
<organism evidence="9 11">
    <name type="scientific">Xanthobacter flavus</name>
    <dbReference type="NCBI Taxonomy" id="281"/>
    <lineage>
        <taxon>Bacteria</taxon>
        <taxon>Pseudomonadati</taxon>
        <taxon>Pseudomonadota</taxon>
        <taxon>Alphaproteobacteria</taxon>
        <taxon>Hyphomicrobiales</taxon>
        <taxon>Xanthobacteraceae</taxon>
        <taxon>Xanthobacter</taxon>
    </lineage>
</organism>
<dbReference type="InterPro" id="IPR001173">
    <property type="entry name" value="Glyco_trans_2-like"/>
</dbReference>
<keyword evidence="5" id="KW-0448">Lipopolysaccharide biosynthesis</keyword>
<proteinExistence type="predicted"/>
<keyword evidence="3" id="KW-0808">Transferase</keyword>
<dbReference type="GO" id="GO:0099621">
    <property type="term" value="F:undecaprenyl-phosphate 4-deoxy-4-formamido-L-arabinose transferase activity"/>
    <property type="evidence" value="ECO:0007669"/>
    <property type="project" value="TreeGrafter"/>
</dbReference>
<keyword evidence="2 9" id="KW-0328">Glycosyltransferase</keyword>
<reference evidence="9" key="1">
    <citation type="submission" date="2022-12" db="EMBL/GenBank/DDBJ databases">
        <title>Reference genome sequencing for broad-spectrum identification of bacterial and archaeal isolates by mass spectrometry.</title>
        <authorList>
            <person name="Sekiguchi Y."/>
            <person name="Tourlousse D.M."/>
        </authorList>
    </citation>
    <scope>NUCLEOTIDE SEQUENCE</scope>
    <source>
        <strain evidence="9">301</strain>
    </source>
</reference>